<dbReference type="InterPro" id="IPR016181">
    <property type="entry name" value="Acyl_CoA_acyltransferase"/>
</dbReference>
<dbReference type="Gene3D" id="3.40.630.30">
    <property type="match status" value="1"/>
</dbReference>
<gene>
    <name evidence="2" type="ORF">AUO94_14755</name>
</gene>
<organism evidence="2 3">
    <name type="scientific">Planococcus kocurii</name>
    <dbReference type="NCBI Taxonomy" id="1374"/>
    <lineage>
        <taxon>Bacteria</taxon>
        <taxon>Bacillati</taxon>
        <taxon>Bacillota</taxon>
        <taxon>Bacilli</taxon>
        <taxon>Bacillales</taxon>
        <taxon>Caryophanaceae</taxon>
        <taxon>Planococcus</taxon>
    </lineage>
</organism>
<dbReference type="PROSITE" id="PS51186">
    <property type="entry name" value="GNAT"/>
    <property type="match status" value="1"/>
</dbReference>
<dbReference type="InterPro" id="IPR013653">
    <property type="entry name" value="GCN5-like_dom"/>
</dbReference>
<dbReference type="RefSeq" id="WP_058386440.1">
    <property type="nucleotide sequence ID" value="NZ_CP013661.2"/>
</dbReference>
<reference evidence="2" key="1">
    <citation type="submission" date="2016-01" db="EMBL/GenBank/DDBJ databases">
        <title>Complete genome of Planococcus kocurri type strain.</title>
        <authorList>
            <person name="See-Too W.S."/>
        </authorList>
    </citation>
    <scope>NUCLEOTIDE SEQUENCE [LARGE SCALE GENOMIC DNA]</scope>
    <source>
        <strain evidence="2">ATCC 43650</strain>
    </source>
</reference>
<accession>A0ABM5WZM6</accession>
<feature type="domain" description="N-acetyltransferase" evidence="1">
    <location>
        <begin position="142"/>
        <end position="281"/>
    </location>
</feature>
<dbReference type="InterPro" id="IPR000182">
    <property type="entry name" value="GNAT_dom"/>
</dbReference>
<dbReference type="SUPFAM" id="SSF55729">
    <property type="entry name" value="Acyl-CoA N-acyltransferases (Nat)"/>
    <property type="match status" value="1"/>
</dbReference>
<evidence type="ECO:0000313" key="3">
    <source>
        <dbReference type="Proteomes" id="UP000065533"/>
    </source>
</evidence>
<keyword evidence="3" id="KW-1185">Reference proteome</keyword>
<dbReference type="Proteomes" id="UP000065533">
    <property type="component" value="Chromosome"/>
</dbReference>
<sequence length="281" mass="32301">MEMIIYSDSAVFLEKVSPLLYKNEDIHSLFLGVLGQIHANQYEDYFLALVETDDEIVAACLMTPPHALQLIVFQTFPQIEREIVGHLQNLGIEVSGIVGEQTTSRLFAEAWTERTGEQVNILMDQGLYRIEAVNKGLRKSRGSWRIASKKDAIILEEWYRLFEEEIGIGRSTQTQISHKIAGFLERKEVYVWEVDERVVSCMQKKRPSKNGITVSFVFTPNAQRRNGYAQTLVAEVTNELLLEYDFVMLYTDLTNPTSNKIYREIGYEQIANPVHLIFVEK</sequence>
<proteinExistence type="predicted"/>
<name>A0ABM5WZM6_9BACL</name>
<dbReference type="Pfam" id="PF08445">
    <property type="entry name" value="FR47"/>
    <property type="match status" value="1"/>
</dbReference>
<evidence type="ECO:0000259" key="1">
    <source>
        <dbReference type="PROSITE" id="PS51186"/>
    </source>
</evidence>
<dbReference type="EMBL" id="CP013661">
    <property type="protein sequence ID" value="ALS79797.1"/>
    <property type="molecule type" value="Genomic_DNA"/>
</dbReference>
<evidence type="ECO:0000313" key="2">
    <source>
        <dbReference type="EMBL" id="ALS79797.1"/>
    </source>
</evidence>
<protein>
    <submittedName>
        <fullName evidence="2">GCN5 family acetyltransferase</fullName>
    </submittedName>
</protein>